<dbReference type="InterPro" id="IPR051944">
    <property type="entry name" value="BEACH_domain_protein"/>
</dbReference>
<dbReference type="PROSITE" id="PS00678">
    <property type="entry name" value="WD_REPEATS_1"/>
    <property type="match status" value="1"/>
</dbReference>
<dbReference type="SMART" id="SM00064">
    <property type="entry name" value="FYVE"/>
    <property type="match status" value="1"/>
</dbReference>
<dbReference type="PROSITE" id="PS50197">
    <property type="entry name" value="BEACH"/>
    <property type="match status" value="1"/>
</dbReference>
<dbReference type="Pfam" id="PF23295">
    <property type="entry name" value="Arm_4"/>
    <property type="match status" value="1"/>
</dbReference>
<dbReference type="InterPro" id="IPR000306">
    <property type="entry name" value="Znf_FYVE"/>
</dbReference>
<evidence type="ECO:0000313" key="2">
    <source>
        <dbReference type="EMBL" id="CAB3981060.1"/>
    </source>
</evidence>
<dbReference type="InterPro" id="IPR015943">
    <property type="entry name" value="WD40/YVTN_repeat-like_dom_sf"/>
</dbReference>
<protein>
    <submittedName>
        <fullName evidence="2">WD repeat and FYVE domain-containing 3 isoform X3</fullName>
    </submittedName>
</protein>
<keyword evidence="3" id="KW-1185">Reference proteome</keyword>
<dbReference type="InterPro" id="IPR017455">
    <property type="entry name" value="Znf_FYVE-rel"/>
</dbReference>
<dbReference type="InterPro" id="IPR056252">
    <property type="entry name" value="Alfy-like_Arm-like"/>
</dbReference>
<dbReference type="Proteomes" id="UP001152795">
    <property type="component" value="Unassembled WGS sequence"/>
</dbReference>
<feature type="compositionally biased region" description="Polar residues" evidence="1">
    <location>
        <begin position="3557"/>
        <end position="3578"/>
    </location>
</feature>
<dbReference type="CDD" id="cd15719">
    <property type="entry name" value="FYVE_WDFY3"/>
    <property type="match status" value="1"/>
</dbReference>
<proteinExistence type="predicted"/>
<dbReference type="PANTHER" id="PTHR46108">
    <property type="entry name" value="BLUE CHEESE"/>
    <property type="match status" value="1"/>
</dbReference>
<dbReference type="PANTHER" id="PTHR46108:SF4">
    <property type="entry name" value="BLUE CHEESE"/>
    <property type="match status" value="1"/>
</dbReference>
<feature type="compositionally biased region" description="Basic and acidic residues" evidence="1">
    <location>
        <begin position="963"/>
        <end position="972"/>
    </location>
</feature>
<feature type="region of interest" description="Disordered" evidence="1">
    <location>
        <begin position="1268"/>
        <end position="1338"/>
    </location>
</feature>
<dbReference type="Pfam" id="PF20426">
    <property type="entry name" value="NBCH_WD40"/>
    <property type="match status" value="1"/>
</dbReference>
<dbReference type="Gene3D" id="2.30.29.30">
    <property type="entry name" value="Pleckstrin-homology domain (PH domain)/Phosphotyrosine-binding domain (PTB)"/>
    <property type="match status" value="1"/>
</dbReference>
<feature type="compositionally biased region" description="Low complexity" evidence="1">
    <location>
        <begin position="1316"/>
        <end position="1334"/>
    </location>
</feature>
<dbReference type="InterPro" id="IPR016024">
    <property type="entry name" value="ARM-type_fold"/>
</dbReference>
<dbReference type="GO" id="GO:0046872">
    <property type="term" value="F:metal ion binding"/>
    <property type="evidence" value="ECO:0007669"/>
    <property type="project" value="InterPro"/>
</dbReference>
<evidence type="ECO:0000256" key="1">
    <source>
        <dbReference type="SAM" id="MobiDB-lite"/>
    </source>
</evidence>
<dbReference type="Gene3D" id="3.30.40.10">
    <property type="entry name" value="Zinc/RING finger domain, C3HC4 (zinc finger)"/>
    <property type="match status" value="1"/>
</dbReference>
<evidence type="ECO:0000313" key="3">
    <source>
        <dbReference type="Proteomes" id="UP001152795"/>
    </source>
</evidence>
<dbReference type="SMART" id="SM00320">
    <property type="entry name" value="WD40"/>
    <property type="match status" value="5"/>
</dbReference>
<gene>
    <name evidence="2" type="ORF">PACLA_8A027888</name>
</gene>
<feature type="compositionally biased region" description="Low complexity" evidence="1">
    <location>
        <begin position="1016"/>
        <end position="1027"/>
    </location>
</feature>
<dbReference type="InterPro" id="IPR013083">
    <property type="entry name" value="Znf_RING/FYVE/PHD"/>
</dbReference>
<dbReference type="InterPro" id="IPR000409">
    <property type="entry name" value="BEACH_dom"/>
</dbReference>
<dbReference type="SUPFAM" id="SSF50729">
    <property type="entry name" value="PH domain-like"/>
    <property type="match status" value="1"/>
</dbReference>
<dbReference type="SUPFAM" id="SSF49899">
    <property type="entry name" value="Concanavalin A-like lectins/glucanases"/>
    <property type="match status" value="1"/>
</dbReference>
<accession>A0A7D9HE32</accession>
<dbReference type="InterPro" id="IPR011993">
    <property type="entry name" value="PH-like_dom_sf"/>
</dbReference>
<feature type="region of interest" description="Disordered" evidence="1">
    <location>
        <begin position="1012"/>
        <end position="1099"/>
    </location>
</feature>
<dbReference type="Gene3D" id="2.60.120.200">
    <property type="match status" value="1"/>
</dbReference>
<reference evidence="2" key="1">
    <citation type="submission" date="2020-04" db="EMBL/GenBank/DDBJ databases">
        <authorList>
            <person name="Alioto T."/>
            <person name="Alioto T."/>
            <person name="Gomez Garrido J."/>
        </authorList>
    </citation>
    <scope>NUCLEOTIDE SEQUENCE</scope>
    <source>
        <strain evidence="2">A484AB</strain>
    </source>
</reference>
<dbReference type="PROSITE" id="PS51783">
    <property type="entry name" value="PH_BEACH"/>
    <property type="match status" value="1"/>
</dbReference>
<feature type="compositionally biased region" description="Basic and acidic residues" evidence="1">
    <location>
        <begin position="3542"/>
        <end position="3556"/>
    </location>
</feature>
<feature type="region of interest" description="Disordered" evidence="1">
    <location>
        <begin position="1189"/>
        <end position="1248"/>
    </location>
</feature>
<dbReference type="InterPro" id="IPR011011">
    <property type="entry name" value="Znf_FYVE_PHD"/>
</dbReference>
<dbReference type="PROSITE" id="PS50082">
    <property type="entry name" value="WD_REPEATS_2"/>
    <property type="match status" value="1"/>
</dbReference>
<dbReference type="FunFam" id="1.10.1540.10:FF:000002">
    <property type="entry name" value="WD repeat and FYVE domain containing 3"/>
    <property type="match status" value="1"/>
</dbReference>
<dbReference type="InterPro" id="IPR036322">
    <property type="entry name" value="WD40_repeat_dom_sf"/>
</dbReference>
<name>A0A7D9HE32_PARCT</name>
<feature type="region of interest" description="Disordered" evidence="1">
    <location>
        <begin position="1547"/>
        <end position="1570"/>
    </location>
</feature>
<dbReference type="SUPFAM" id="SSF81837">
    <property type="entry name" value="BEACH domain"/>
    <property type="match status" value="1"/>
</dbReference>
<dbReference type="InterPro" id="IPR023362">
    <property type="entry name" value="PH-BEACH_dom"/>
</dbReference>
<comment type="caution">
    <text evidence="2">The sequence shown here is derived from an EMBL/GenBank/DDBJ whole genome shotgun (WGS) entry which is preliminary data.</text>
</comment>
<dbReference type="SUPFAM" id="SSF48371">
    <property type="entry name" value="ARM repeat"/>
    <property type="match status" value="1"/>
</dbReference>
<feature type="compositionally biased region" description="Basic and acidic residues" evidence="1">
    <location>
        <begin position="1199"/>
        <end position="1212"/>
    </location>
</feature>
<feature type="compositionally biased region" description="Basic residues" evidence="1">
    <location>
        <begin position="1051"/>
        <end position="1067"/>
    </location>
</feature>
<dbReference type="Pfam" id="PF01363">
    <property type="entry name" value="FYVE"/>
    <property type="match status" value="1"/>
</dbReference>
<dbReference type="EMBL" id="CACRXK020000348">
    <property type="protein sequence ID" value="CAB3981060.1"/>
    <property type="molecule type" value="Genomic_DNA"/>
</dbReference>
<sequence length="3755" mass="419911">MNPKGAKGIVRMLMGRRPTADDISPLAGDAGLSLMHLRKLFMEFIHSSVPLTLKEQERKLYAMLPVFNNVFSKAAGTEMTERFGDVLQFAAHTSRLMVNEIRRHAVNKSNDNASTAIMNFLIKKPDSHTQSGWNLLQSLSILANGESAIISDMIATQLPSTLVHCLYLFFELPKASASTSTDTNALGESYLTVQKLFIQLLVSLCNQSITAQELVRTDDLFILFTAMTCKCKPHNIGWRTGICEVLTSITRHGLRSDVCNYIHAKSCISLCISSMRRICTETPLELVEMFITLFSIFKDSTAISSVLMDDFRSCQGYLFLQDYLLQLGEMDDHSVDEACRSMVICVSNFTMVGYTPLRPSRSIGAPFQDSDFQMPQATENGNTVRNIEAFHVLQTVFIKSADSLLCQHILDSILRIYTSDHVNYFILEPQRTISTFIEKVNEKESLIQEKVFKLLEFVACNLNWTPSPELISLSILFKNTKVHSSWIFALECLIQLVNYKDQYKNVFRDVGLLEVLTNCLIYYSVALKNITQNEVPEDRSSKKQAKGLTVDPELIPDKETLMKFADYPMLLMECVRIMLEKCSENAVMFRKCNGAQCVHSLVKYDSSRGEALKIIQELILNGGRDDLGSLLRSTHSCSGSVVPMKIDLLRTVIRVFVLEPPTRAMFRDVGGFVYVMSILMSLEGALKNEPKPIWKDVERSNILELFRVVFYVLTSAMQDEPANKTFFMDEVRYKGLADSLRLLGCFDTTTTSLSTDRPVSPTGMKTRMKRTRSTRSSIYVDPQVPKFHPESSLFAALHVLHCLLDMAMDSFTLRMDTSVSDETDTGRVYPLDVSCICHPGAVTVLVELLPSIVETEQDLTLHHDGDYQDALDLQLYVANKVQSCLRSERNQQVMCQAGLPQQILLHCQAALESEEHPLHLPLQRIFERLATQALTPVVLRDFMRLAHPLRCAEVEIHQVTKRDERLKTDTRDGVANQKTPDHVSKTSSGTTSDVHKQSLLKDFNETLYSPGNCFPSNRSRASSANSSLSGGEDGQMGTDEDIIEGSLKSRIIPKSKKRMKPRSKSKSKFYAPSPSSSIDGIDVSDLGSPESNLGSVGSPEGNMVLPLCSPDRSMVHSVNDASTPVSGNMVQLGSPEGNVEPVGSSDSSVVYSWNKGGIPLRSPQGIWTQNQKDSQGQSLILDGVTDRINMDSINSGEGTSKEKTGGEDHEGLVFDTTSQPDTYGNIEEARVNSPESTQRYASEESGSKIGDILANNAESELRSVINQQPTSDASQGIPSVSTSQLSDGQLSGDQLLNSQLSGGKLSSNQLSGDQLTNNQLSGGQSSNNQLSGTGEVFRSPSTDSYSDVILGSHADSSLGNPGNVGLTGDGVLVGPDSGTDSLTRNNSVTEIATRQGGGPVPLSRIKCLVSMTTPRDMYLCGTTNLPGFVEFNMSLDGFGCLFFPSIAPHVPADTAIVGSMAGVSSAMIGAVQGIGASDRTFPPQAGVTYVAWFCVQRFSSPFQDPHPIRLLTICGKTKQINGTYRENTCLNIRISGNDLDRPLVISTEEELTGQTPPNKKSKSKSRNEARFPLRDRVQEGYWHHVVVTLNRALISKHSTATVYLDGSLVGTERLRYIQNTTPGNASFTVSTIDTYIGTRRSLRRCSKLIWQLGPCHFLEEPIQAAEAALMYQLGPSYLGSFQAPFINKNNHTGERDIRDPLVAEANIVFGVHAHATSLITIAKLRKHFSKSESRAVAHKLGLSKKDNSTPVRLVHNTASHLQGPSRCLGGVIVGISGVRTFDPRPVAELVSCVGGTTTLLGLVAMANDVEMLYAAVKALSCVLKHSFSARQDMERIKGYQILALLFKRKNQLLNTHILHLTFALVGTVDSEREMSTIPNHISFKDLLCDYEVWTRAPENLQKSLVAHFLELLSQPSQLATNVALMQELGVVPKLLFVLKDETTPISTIKVTCEVLTVLLNHGTNKGYIQNILRFGQFLTWTISSPDQNETKLDMSLVENFLVSTDGKLESAEQRLGKKIILRNVLLEIFLTLVGAGKEELVNERFSMLIQDVLGFDWIMLFMKENIYSSTVVRALRLLVTILSESSALERFREGSCNGGWLKGTEALASKSVHVVGGFNVKASTSEDDYYEVNKNAVNVPGFVSLNQLLSKHVEVPEIYHLVISLLLRHPVADVDAGKQFDWDSLYHVFWVSCASLSNTSPPPSPLGPGKHSIYCAEAASVLLSMARMVCGKDWQNSPQGSWLLEYPVTVVQFLTFLYHNVEQFAVISSSQYFVEHLVAVAFPEVKQIRIVSKDDSFLKILDYARGTVVMCHDDKETLIRHPAKRLIMGFIRVLITDALTTPPFLKAASLVDTILESFPPSSKLHQVQEFQTEVLRSQMEYLLAGNLLFNPGKVMACICSFTAKVVDKLWQEYFNLGYKPIFNFIISIINSSKGNSAAKDGVFHSLNRVILYQLSRQLRELTDFTEMLEFLHLLTANNRIVFSSINNNGEFIASLCYHLLIMTGATLPEYSNHDDGHDSESAAGPQDFSHSSALLGAAAERVWEVFIQNKREVIESVFKMEFPKSTFTKYPYGPDGMGDIPIAKNFRTMNLDPKSLGPVLLEPAKKIWDNFNVSQLKHKVESPKVNQKSVRIALGRRTVAKKEKIVDLPQAIDTDVWTNQHIDLAKKLFLHQHRNYLQNYKLIERSIAQDWSSREDDLTRVRGLWGPPSDSRMDKWMLDMVEGPCRMRKKMCQNDSFYEHYSYRTEGKQSGKPCKFKIPMSFDSRLYSMLSNQKISALEMKTEHKFERSISDLQASVSTEFKEVEVNENNDMEDQTILKLLEAGEKIRSMFRCARVEGLDHAEGLFLFGQSHFYVVDGVTLLSTKEIKDIDSLPINAHDPIIPRSSHDSGKSTFKKISSTWAYEAVREVQKRRYLLQDTALEVFSSDGRNHLLVFPKSVRDKVYNKMLSMIPASPIDYVSGQKPDTEVETSLGIINSLIGERSVTQRWERGEISNFQYLMFLNTISGRSYNDLMQYPVFPWIIADYASEELDLNNPATFRDLSKPMGAQTEGRKKDFEKRYREWDDPTGETPAYHYATHYSSAMVVASYLVRMEPFAQHFLRLQDGHFDLPDRMFHGVRDAWLSASETNMADVKELIPEFFYLPEFLLNENRFDLGQKQSGVVLGDVVLPRWAKGDAREFIRLHRKALECDYVSSKLHLWIDLVFGHKQRGEPAREAVNVFHHWFYADSADITKIADPVKRNAKIGFINNFGQTPRQLFKKPHVSKKAFLIQDQEQSGTSFVVNTDKLFSNFTKMMPSTQPIKEIKGPVGQIVQSDKGILAAKKNHAMFPPPCNQYVAWGYGDLSLRVGQLDGDKIIAVMEDFQVGQILCAACPDSRTLITGGKNTLVYVWIVDRENKDKRPQLAIHEILYGHLQPVTCLAVSSSYNLIVSGSEDMTCIIWDLNKLTYVRQLRGHVSAISTISINNLTGDIITCAGTYLYLWSVNGQLVVEENTSLRPSNPIHCCLMSELSEWDEAIILTGDQDGVVKMWSVEFFDENAKPCKTSDQKIDEEHKNSSPENTEAAKTSDLQQEIEQNELTVPDPVARSSSLTPSEDYVMIDDEEQEKPAEKPAEESVEQAVWKRRLVMRSQLTMHTAFSREDNNTPAAVTAMLVSKDHKKLYVGDARGRVHSWSVSDTAGRIADHWVKDESSLNCTACHVRFSTVRERRHHCRDCGRLFCSKCSDFQSRILRLNIRTPVRVCFSCYTKLNVTSSKR</sequence>
<dbReference type="PROSITE" id="PS50294">
    <property type="entry name" value="WD_REPEATS_REGION"/>
    <property type="match status" value="1"/>
</dbReference>
<dbReference type="InterPro" id="IPR036372">
    <property type="entry name" value="BEACH_dom_sf"/>
</dbReference>
<dbReference type="Pfam" id="PF02138">
    <property type="entry name" value="Beach"/>
    <property type="match status" value="1"/>
</dbReference>
<dbReference type="Gene3D" id="1.10.1540.10">
    <property type="entry name" value="BEACH domain"/>
    <property type="match status" value="1"/>
</dbReference>
<dbReference type="InterPro" id="IPR013320">
    <property type="entry name" value="ConA-like_dom_sf"/>
</dbReference>
<feature type="compositionally biased region" description="Polar residues" evidence="1">
    <location>
        <begin position="1268"/>
        <end position="1315"/>
    </location>
</feature>
<feature type="region of interest" description="Disordered" evidence="1">
    <location>
        <begin position="3542"/>
        <end position="3597"/>
    </location>
</feature>
<feature type="region of interest" description="Disordered" evidence="1">
    <location>
        <begin position="1367"/>
        <end position="1386"/>
    </location>
</feature>
<dbReference type="SMART" id="SM01026">
    <property type="entry name" value="Beach"/>
    <property type="match status" value="1"/>
</dbReference>
<dbReference type="OrthoDB" id="10018316at2759"/>
<dbReference type="PROSITE" id="PS50178">
    <property type="entry name" value="ZF_FYVE"/>
    <property type="match status" value="1"/>
</dbReference>
<dbReference type="CDD" id="cd01201">
    <property type="entry name" value="PH_BEACH"/>
    <property type="match status" value="1"/>
</dbReference>
<organism evidence="2 3">
    <name type="scientific">Paramuricea clavata</name>
    <name type="common">Red gorgonian</name>
    <name type="synonym">Violescent sea-whip</name>
    <dbReference type="NCBI Taxonomy" id="317549"/>
    <lineage>
        <taxon>Eukaryota</taxon>
        <taxon>Metazoa</taxon>
        <taxon>Cnidaria</taxon>
        <taxon>Anthozoa</taxon>
        <taxon>Octocorallia</taxon>
        <taxon>Malacalcyonacea</taxon>
        <taxon>Plexauridae</taxon>
        <taxon>Paramuricea</taxon>
    </lineage>
</organism>
<dbReference type="SUPFAM" id="SSF57903">
    <property type="entry name" value="FYVE/PHD zinc finger"/>
    <property type="match status" value="1"/>
</dbReference>
<dbReference type="Pfam" id="PF14844">
    <property type="entry name" value="PH_BEACH"/>
    <property type="match status" value="1"/>
</dbReference>
<dbReference type="InterPro" id="IPR046851">
    <property type="entry name" value="NBCH_WD40"/>
</dbReference>
<dbReference type="SUPFAM" id="SSF50978">
    <property type="entry name" value="WD40 repeat-like"/>
    <property type="match status" value="1"/>
</dbReference>
<dbReference type="InterPro" id="IPR019775">
    <property type="entry name" value="WD40_repeat_CS"/>
</dbReference>
<dbReference type="InterPro" id="IPR001680">
    <property type="entry name" value="WD40_rpt"/>
</dbReference>
<feature type="region of interest" description="Disordered" evidence="1">
    <location>
        <begin position="963"/>
        <end position="995"/>
    </location>
</feature>
<dbReference type="CDD" id="cd06071">
    <property type="entry name" value="Beach"/>
    <property type="match status" value="1"/>
</dbReference>
<dbReference type="Gene3D" id="2.130.10.10">
    <property type="entry name" value="YVTN repeat-like/Quinoprotein amine dehydrogenase"/>
    <property type="match status" value="1"/>
</dbReference>